<keyword evidence="2" id="KW-0496">Mitochondrion</keyword>
<keyword evidence="1" id="KW-0472">Membrane</keyword>
<dbReference type="EMBL" id="KU176938">
    <property type="protein sequence ID" value="AMA06726.1"/>
    <property type="molecule type" value="Genomic_DNA"/>
</dbReference>
<evidence type="ECO:0000313" key="2">
    <source>
        <dbReference type="EMBL" id="AMA06726.1"/>
    </source>
</evidence>
<evidence type="ECO:0000256" key="1">
    <source>
        <dbReference type="SAM" id="Phobius"/>
    </source>
</evidence>
<organism evidence="2">
    <name type="scientific">Oryza minuta</name>
    <dbReference type="NCBI Taxonomy" id="63629"/>
    <lineage>
        <taxon>Eukaryota</taxon>
        <taxon>Viridiplantae</taxon>
        <taxon>Streptophyta</taxon>
        <taxon>Embryophyta</taxon>
        <taxon>Tracheophyta</taxon>
        <taxon>Spermatophyta</taxon>
        <taxon>Magnoliopsida</taxon>
        <taxon>Liliopsida</taxon>
        <taxon>Poales</taxon>
        <taxon>Poaceae</taxon>
        <taxon>BOP clade</taxon>
        <taxon>Oryzoideae</taxon>
        <taxon>Oryzeae</taxon>
        <taxon>Oryzinae</taxon>
        <taxon>Oryza</taxon>
    </lineage>
</organism>
<gene>
    <name evidence="2" type="primary">orf162</name>
</gene>
<keyword evidence="1" id="KW-1133">Transmembrane helix</keyword>
<keyword evidence="1" id="KW-0812">Transmembrane</keyword>
<dbReference type="RefSeq" id="YP_009242011.1">
    <property type="nucleotide sequence ID" value="NC_029816.1"/>
</dbReference>
<geneLocation type="mitochondrion" evidence="2"/>
<accession>A0A141NB97</accession>
<sequence>MNRLFVLFISRFFGKIFFHFPSVLELPFCFFLLLLIFVSLLLLWFLNRGMIHRGTRSPNELDFLFLLFLFTYKFCLETVFLDDGENVLPNPAGGQAQPADAPPAPAVQVPAILNPPRVPSIPSSLDPGRTPEDRVREGTEAAVTGCCSSFVECLCSTWCDSF</sequence>
<proteinExistence type="predicted"/>
<reference evidence="2" key="1">
    <citation type="journal article" date="2016" name="PLoS ONE">
        <title>Mitochondrial Genome Analysis of Wild Rice (Oryza minuta) and Its Comparison with Other Related Species.</title>
        <authorList>
            <person name="Asaf S."/>
            <person name="Khan A.L."/>
            <person name="Khan A.R."/>
            <person name="Waqas M."/>
            <person name="Kang S.M."/>
            <person name="Khan M.A."/>
            <person name="Shahzad R."/>
            <person name="Seo C.W."/>
            <person name="Shin J.H."/>
            <person name="Lee I.J."/>
        </authorList>
    </citation>
    <scope>NUCLEOTIDE SEQUENCE</scope>
</reference>
<protein>
    <submittedName>
        <fullName evidence="2">Uncharacterized protein</fullName>
    </submittedName>
</protein>
<feature type="transmembrane region" description="Helical" evidence="1">
    <location>
        <begin position="24"/>
        <end position="46"/>
    </location>
</feature>
<dbReference type="GeneID" id="27210825"/>
<name>A0A141NB97_ORYMI</name>
<dbReference type="AlphaFoldDB" id="A0A141NB97"/>